<evidence type="ECO:0000313" key="1">
    <source>
        <dbReference type="EMBL" id="GAF05967.1"/>
    </source>
</evidence>
<accession>W7YBY8</accession>
<proteinExistence type="predicted"/>
<sequence>MPYEIEELTLKNNLPEEQERTRAIFEDLKAKCIAGESLTEHEKDFFCTGVETSLLDDGKLSDYSCCNNYRFKTIYLTYFLDLSGQSVYQKPNKGNSRIVPPEETLRDINYLINNTKEWLKIIEKANHTSELLNQISKETRSQLKEIEKSRGKLLFRADKQRHLINRRKILLQAKYIYLMALQIFEMFDKTEFVLSLNGQDIELNEYSIIHILSRHFSEITKVTTDKSFHIEDFEPKYLNKQIGQIFNDIDNSGLFDGQPIDKIAFRYKGIDYLIWTKKKVKHVKGKGEVEYNRLETFYPVERQIDLQELNDNYSLQEVSAELSVYVRND</sequence>
<dbReference type="EMBL" id="BAMD01000181">
    <property type="protein sequence ID" value="GAF05967.1"/>
    <property type="molecule type" value="Genomic_DNA"/>
</dbReference>
<keyword evidence="2" id="KW-1185">Reference proteome</keyword>
<dbReference type="RefSeq" id="WP_044214493.1">
    <property type="nucleotide sequence ID" value="NZ_BAMD01000181.1"/>
</dbReference>
<dbReference type="OrthoDB" id="1364997at2"/>
<reference evidence="1 2" key="1">
    <citation type="journal article" date="2014" name="Genome Announc.">
        <title>Draft Genome Sequence of Cytophaga fermentans JCM 21142T, a Facultative Anaerobe Isolated from Marine Mud.</title>
        <authorList>
            <person name="Starns D."/>
            <person name="Oshima K."/>
            <person name="Suda W."/>
            <person name="Iino T."/>
            <person name="Yuki M."/>
            <person name="Inoue J."/>
            <person name="Kitamura K."/>
            <person name="Iida T."/>
            <person name="Darby A."/>
            <person name="Hattori M."/>
            <person name="Ohkuma M."/>
        </authorList>
    </citation>
    <scope>NUCLEOTIDE SEQUENCE [LARGE SCALE GENOMIC DNA]</scope>
    <source>
        <strain evidence="1 2">JCM 21142</strain>
    </source>
</reference>
<dbReference type="Proteomes" id="UP000019402">
    <property type="component" value="Unassembled WGS sequence"/>
</dbReference>
<name>W7YBY8_9BACT</name>
<dbReference type="AlphaFoldDB" id="W7YBY8"/>
<organism evidence="1 2">
    <name type="scientific">Saccharicrinis fermentans DSM 9555 = JCM 21142</name>
    <dbReference type="NCBI Taxonomy" id="869213"/>
    <lineage>
        <taxon>Bacteria</taxon>
        <taxon>Pseudomonadati</taxon>
        <taxon>Bacteroidota</taxon>
        <taxon>Bacteroidia</taxon>
        <taxon>Marinilabiliales</taxon>
        <taxon>Marinilabiliaceae</taxon>
        <taxon>Saccharicrinis</taxon>
    </lineage>
</organism>
<gene>
    <name evidence="1" type="ORF">JCM21142_134732</name>
</gene>
<evidence type="ECO:0000313" key="2">
    <source>
        <dbReference type="Proteomes" id="UP000019402"/>
    </source>
</evidence>
<protein>
    <submittedName>
        <fullName evidence="1">Uncharacterized protein</fullName>
    </submittedName>
</protein>
<comment type="caution">
    <text evidence="1">The sequence shown here is derived from an EMBL/GenBank/DDBJ whole genome shotgun (WGS) entry which is preliminary data.</text>
</comment>
<dbReference type="eggNOG" id="ENOG5033PRJ">
    <property type="taxonomic scope" value="Bacteria"/>
</dbReference>